<name>A0A4Z1KI22_9HELO</name>
<evidence type="ECO:0000313" key="2">
    <source>
        <dbReference type="EMBL" id="TGO83214.1"/>
    </source>
</evidence>
<comment type="caution">
    <text evidence="2">The sequence shown here is derived from an EMBL/GenBank/DDBJ whole genome shotgun (WGS) entry which is preliminary data.</text>
</comment>
<protein>
    <submittedName>
        <fullName evidence="2">Uncharacterized protein</fullName>
    </submittedName>
</protein>
<accession>A0A4Z1KI22</accession>
<evidence type="ECO:0000256" key="1">
    <source>
        <dbReference type="SAM" id="MobiDB-lite"/>
    </source>
</evidence>
<feature type="region of interest" description="Disordered" evidence="1">
    <location>
        <begin position="95"/>
        <end position="206"/>
    </location>
</feature>
<dbReference type="EMBL" id="PQXO01000682">
    <property type="protein sequence ID" value="TGO83214.1"/>
    <property type="molecule type" value="Genomic_DNA"/>
</dbReference>
<reference evidence="2 3" key="1">
    <citation type="submission" date="2017-12" db="EMBL/GenBank/DDBJ databases">
        <title>Comparative genomics of Botrytis spp.</title>
        <authorList>
            <person name="Valero-Jimenez C.A."/>
            <person name="Tapia P."/>
            <person name="Veloso J."/>
            <person name="Silva-Moreno E."/>
            <person name="Staats M."/>
            <person name="Valdes J.H."/>
            <person name="Van Kan J.A.L."/>
        </authorList>
    </citation>
    <scope>NUCLEOTIDE SEQUENCE [LARGE SCALE GENOMIC DNA]</scope>
    <source>
        <strain evidence="2 3">MUCL3349</strain>
    </source>
</reference>
<evidence type="ECO:0000313" key="3">
    <source>
        <dbReference type="Proteomes" id="UP000297280"/>
    </source>
</evidence>
<dbReference type="Proteomes" id="UP000297280">
    <property type="component" value="Unassembled WGS sequence"/>
</dbReference>
<gene>
    <name evidence="2" type="ORF">BPOR_0683g00040</name>
</gene>
<proteinExistence type="predicted"/>
<sequence>MVSNINGFIFLYLHYFSLQTIPVLRSYSQIYSQPKPTSPSQKTISALQHVSPDDHHLLLRMLEDEGDCPSCVIRTTQRNQKKLESMKLEDFHVATLKFPPSPSPPQSHPKSLGTRVLKEQEKQVKRIDTSYQVPGRRESGEEDEEETPRQSFSQPPTPRESQRQRPVTEPRTVPLGEEVEPFMPKKLVRKMSEGIKKMARRFSKKK</sequence>
<organism evidence="2 3">
    <name type="scientific">Botrytis porri</name>
    <dbReference type="NCBI Taxonomy" id="87229"/>
    <lineage>
        <taxon>Eukaryota</taxon>
        <taxon>Fungi</taxon>
        <taxon>Dikarya</taxon>
        <taxon>Ascomycota</taxon>
        <taxon>Pezizomycotina</taxon>
        <taxon>Leotiomycetes</taxon>
        <taxon>Helotiales</taxon>
        <taxon>Sclerotiniaceae</taxon>
        <taxon>Botrytis</taxon>
    </lineage>
</organism>
<feature type="compositionally biased region" description="Basic residues" evidence="1">
    <location>
        <begin position="197"/>
        <end position="206"/>
    </location>
</feature>
<dbReference type="AlphaFoldDB" id="A0A4Z1KI22"/>
<keyword evidence="3" id="KW-1185">Reference proteome</keyword>
<feature type="compositionally biased region" description="Basic and acidic residues" evidence="1">
    <location>
        <begin position="116"/>
        <end position="128"/>
    </location>
</feature>